<organism evidence="1 2">
    <name type="scientific">Sphaerisporangium rubeum</name>
    <dbReference type="NCBI Taxonomy" id="321317"/>
    <lineage>
        <taxon>Bacteria</taxon>
        <taxon>Bacillati</taxon>
        <taxon>Actinomycetota</taxon>
        <taxon>Actinomycetes</taxon>
        <taxon>Streptosporangiales</taxon>
        <taxon>Streptosporangiaceae</taxon>
        <taxon>Sphaerisporangium</taxon>
    </lineage>
</organism>
<dbReference type="SUPFAM" id="SSF53474">
    <property type="entry name" value="alpha/beta-Hydrolases"/>
    <property type="match status" value="1"/>
</dbReference>
<reference evidence="1 2" key="1">
    <citation type="submission" date="2020-08" db="EMBL/GenBank/DDBJ databases">
        <title>Sequencing the genomes of 1000 actinobacteria strains.</title>
        <authorList>
            <person name="Klenk H.-P."/>
        </authorList>
    </citation>
    <scope>NUCLEOTIDE SEQUENCE [LARGE SCALE GENOMIC DNA]</scope>
    <source>
        <strain evidence="1 2">DSM 44936</strain>
    </source>
</reference>
<dbReference type="GO" id="GO:0008374">
    <property type="term" value="F:O-acyltransferase activity"/>
    <property type="evidence" value="ECO:0007669"/>
    <property type="project" value="InterPro"/>
</dbReference>
<name>A0A7X0M4J6_9ACTN</name>
<dbReference type="EMBL" id="JACHIU010000001">
    <property type="protein sequence ID" value="MBB6471335.1"/>
    <property type="molecule type" value="Genomic_DNA"/>
</dbReference>
<comment type="caution">
    <text evidence="1">The sequence shown here is derived from an EMBL/GenBank/DDBJ whole genome shotgun (WGS) entry which is preliminary data.</text>
</comment>
<sequence length="451" mass="48356">MPERMDDLIVVIPGILGSVLARDGREIWNHSLAAMRHGLPPGRLADALSLDGPGEVTATGLVRGLHVIPGFWGIDGYGGLLDHLERVFDVTRGNLVAFPYDWRLSCRVNACRLEAVVQRELLRWRETVPGAKAVFVCHSMGGLIARYYLEVLGGREIARGLVTIGTPHQGAAKAAAALSLGLAPALRSRLGRFGRFLDELRDVVATFSSAHELLPTYRCVDLGDGHMHRLIDTGLPDIPTEAVKHGAAFHQEIRDAVAANPPAPYGLWTFGGHRQPTTLSLRHDASGVTALSTWNGENPHGDGTVPRFACVPPEFADDGQVRFSGDRHAALATAKPLLHAVHAILTATPVRKYQATTEDVLSLTVPDLAITGDPLTLTVTTASDRLPLTVTAEHDETAARLTGPAMRNLGEGTYQTTVTFPSPGPWRLTVRPAVPTSVDPVTDVVVAVTPS</sequence>
<dbReference type="AlphaFoldDB" id="A0A7X0M4J6"/>
<dbReference type="Proteomes" id="UP000555564">
    <property type="component" value="Unassembled WGS sequence"/>
</dbReference>
<keyword evidence="2" id="KW-1185">Reference proteome</keyword>
<protein>
    <submittedName>
        <fullName evidence="1">Pimeloyl-ACP methyl ester carboxylesterase</fullName>
    </submittedName>
</protein>
<dbReference type="PANTHER" id="PTHR11440">
    <property type="entry name" value="LECITHIN-CHOLESTEROL ACYLTRANSFERASE-RELATED"/>
    <property type="match status" value="1"/>
</dbReference>
<dbReference type="GO" id="GO:0006629">
    <property type="term" value="P:lipid metabolic process"/>
    <property type="evidence" value="ECO:0007669"/>
    <property type="project" value="InterPro"/>
</dbReference>
<dbReference type="RefSeq" id="WP_184978562.1">
    <property type="nucleotide sequence ID" value="NZ_BAAALO010000028.1"/>
</dbReference>
<gene>
    <name evidence="1" type="ORF">BJ992_000766</name>
</gene>
<dbReference type="Gene3D" id="3.40.50.1820">
    <property type="entry name" value="alpha/beta hydrolase"/>
    <property type="match status" value="1"/>
</dbReference>
<proteinExistence type="predicted"/>
<dbReference type="InterPro" id="IPR029058">
    <property type="entry name" value="AB_hydrolase_fold"/>
</dbReference>
<dbReference type="InterPro" id="IPR003386">
    <property type="entry name" value="LACT/PDAT_acylTrfase"/>
</dbReference>
<dbReference type="Pfam" id="PF02450">
    <property type="entry name" value="LCAT"/>
    <property type="match status" value="1"/>
</dbReference>
<accession>A0A7X0M4J6</accession>
<evidence type="ECO:0000313" key="2">
    <source>
        <dbReference type="Proteomes" id="UP000555564"/>
    </source>
</evidence>
<evidence type="ECO:0000313" key="1">
    <source>
        <dbReference type="EMBL" id="MBB6471335.1"/>
    </source>
</evidence>